<evidence type="ECO:0000256" key="6">
    <source>
        <dbReference type="ARBA" id="ARBA00023242"/>
    </source>
</evidence>
<dbReference type="Pfam" id="PF00096">
    <property type="entry name" value="zf-C2H2"/>
    <property type="match status" value="1"/>
</dbReference>
<dbReference type="SMART" id="SM00066">
    <property type="entry name" value="GAL4"/>
    <property type="match status" value="1"/>
</dbReference>
<feature type="domain" description="Zn(2)-C6 fungal-type" evidence="9">
    <location>
        <begin position="118"/>
        <end position="147"/>
    </location>
</feature>
<name>A0A0B8N7D6_TALPI</name>
<keyword evidence="7" id="KW-0863">Zinc-finger</keyword>
<evidence type="ECO:0000313" key="11">
    <source>
        <dbReference type="EMBL" id="GAM43463.1"/>
    </source>
</evidence>
<dbReference type="InterPro" id="IPR001138">
    <property type="entry name" value="Zn2Cys6_DnaBD"/>
</dbReference>
<evidence type="ECO:0000256" key="3">
    <source>
        <dbReference type="ARBA" id="ARBA00023015"/>
    </source>
</evidence>
<dbReference type="SMART" id="SM00355">
    <property type="entry name" value="ZnF_C2H2"/>
    <property type="match status" value="2"/>
</dbReference>
<evidence type="ECO:0000259" key="10">
    <source>
        <dbReference type="PROSITE" id="PS50157"/>
    </source>
</evidence>
<dbReference type="SUPFAM" id="SSF57667">
    <property type="entry name" value="beta-beta-alpha zinc fingers"/>
    <property type="match status" value="1"/>
</dbReference>
<feature type="region of interest" description="Disordered" evidence="8">
    <location>
        <begin position="183"/>
        <end position="204"/>
    </location>
</feature>
<sequence length="700" mass="78786">MSEAATNESVPALTACADNKSLASREQMSTSKRPRLRSQNLALYQCHICQHSYQRADRFSRHLKSHENARRYICHICQKGFNRADLLSRHVLTHKRKKATTGSESLTNIHKAERTSKACFACASAKARCEEQKPCQRCKARKIECEIPGLLNPSRGTGNEHSPDDNDQSCTALGWENYAQACNRKDSSEQQPRERQELNPSITPEAQQQLTASLVLDPYDMHIPPFYDSQFMYEAAFDNVMFTPNVPQFNYQNIDLSFHGLAFPDQLYNPSTSLTSRTTNNQAAAIETLQRPPRPERDIRAGREVFARSPWLFTPELRDYIFRDVEDLTLDENNISSALSSFWSVTPDTLSGELPIFNTPQRDEMHYLLSTMNTYTRRIPRFPSVDILNDLSRAFLTRHASQIDSWLHMPMLRLSEAISELNLALILGGSTVISISSMCKLGHVLQDVCERQNSAVRKLQPLQAWMLLLDAGLWSGFQRQKELSENFEKTVVTMVRRGGMFGASTDAQSLIPRESDEGPVLENKWKKWVQCESFKSSSDLRDFYAVAVYHAGILLWVYGHLSISHNSTSNRVSQQSPTGLGTLVEGITTLVINGEETDATKAYIAGRPTTPILTHVWKPASVFDNTGVSAMKFIQLEDPNAILKIARNLYQNNFPVGTKILPPLVNNLGKLMSDLAEMSEKRLSRCASLTGRGRTAGESI</sequence>
<feature type="compositionally biased region" description="Basic and acidic residues" evidence="8">
    <location>
        <begin position="183"/>
        <end position="197"/>
    </location>
</feature>
<keyword evidence="3" id="KW-0805">Transcription regulation</keyword>
<evidence type="ECO:0000256" key="4">
    <source>
        <dbReference type="ARBA" id="ARBA00023125"/>
    </source>
</evidence>
<dbReference type="SUPFAM" id="SSF57701">
    <property type="entry name" value="Zn2/Cys6 DNA-binding domain"/>
    <property type="match status" value="1"/>
</dbReference>
<evidence type="ECO:0000256" key="1">
    <source>
        <dbReference type="ARBA" id="ARBA00022723"/>
    </source>
</evidence>
<dbReference type="Pfam" id="PF00172">
    <property type="entry name" value="Zn_clus"/>
    <property type="match status" value="1"/>
</dbReference>
<keyword evidence="5" id="KW-0804">Transcription</keyword>
<evidence type="ECO:0000256" key="8">
    <source>
        <dbReference type="SAM" id="MobiDB-lite"/>
    </source>
</evidence>
<reference evidence="12" key="1">
    <citation type="journal article" date="2015" name="Genome Announc.">
        <title>Draft genome sequence of Talaromyces cellulolyticus strain Y-94, a source of lignocellulosic biomass-degrading enzymes.</title>
        <authorList>
            <person name="Fujii T."/>
            <person name="Koike H."/>
            <person name="Sawayama S."/>
            <person name="Yano S."/>
            <person name="Inoue H."/>
        </authorList>
    </citation>
    <scope>NUCLEOTIDE SEQUENCE [LARGE SCALE GENOMIC DNA]</scope>
    <source>
        <strain evidence="12">Y-94</strain>
    </source>
</reference>
<protein>
    <submittedName>
        <fullName evidence="11">Uncharacterized protein</fullName>
    </submittedName>
</protein>
<dbReference type="CDD" id="cd00067">
    <property type="entry name" value="GAL4"/>
    <property type="match status" value="1"/>
</dbReference>
<gene>
    <name evidence="11" type="ORF">TCE0_050r18298</name>
</gene>
<dbReference type="GO" id="GO:0008270">
    <property type="term" value="F:zinc ion binding"/>
    <property type="evidence" value="ECO:0007669"/>
    <property type="project" value="UniProtKB-KW"/>
</dbReference>
<dbReference type="Proteomes" id="UP000053095">
    <property type="component" value="Unassembled WGS sequence"/>
</dbReference>
<dbReference type="GO" id="GO:0003677">
    <property type="term" value="F:DNA binding"/>
    <property type="evidence" value="ECO:0007669"/>
    <property type="project" value="UniProtKB-KW"/>
</dbReference>
<feature type="domain" description="C2H2-type" evidence="10">
    <location>
        <begin position="72"/>
        <end position="99"/>
    </location>
</feature>
<dbReference type="Gene3D" id="4.10.240.10">
    <property type="entry name" value="Zn(2)-C6 fungal-type DNA-binding domain"/>
    <property type="match status" value="1"/>
</dbReference>
<dbReference type="InterPro" id="IPR036864">
    <property type="entry name" value="Zn2-C6_fun-type_DNA-bd_sf"/>
</dbReference>
<keyword evidence="6" id="KW-0539">Nucleus</keyword>
<accession>A0A0B8N7D6</accession>
<dbReference type="Gene3D" id="3.30.160.60">
    <property type="entry name" value="Classic Zinc Finger"/>
    <property type="match status" value="1"/>
</dbReference>
<keyword evidence="4" id="KW-0238">DNA-binding</keyword>
<evidence type="ECO:0000256" key="5">
    <source>
        <dbReference type="ARBA" id="ARBA00023163"/>
    </source>
</evidence>
<dbReference type="PANTHER" id="PTHR47660:SF2">
    <property type="entry name" value="TRANSCRIPTION FACTOR WITH C2H2 AND ZN(2)-CYS(6) DNA BINDING DOMAIN (EUROFUNG)"/>
    <property type="match status" value="1"/>
</dbReference>
<dbReference type="PANTHER" id="PTHR47660">
    <property type="entry name" value="TRANSCRIPTION FACTOR WITH C2H2 AND ZN(2)-CYS(6) DNA BINDING DOMAIN (EUROFUNG)-RELATED-RELATED"/>
    <property type="match status" value="1"/>
</dbReference>
<dbReference type="PROSITE" id="PS00028">
    <property type="entry name" value="ZINC_FINGER_C2H2_1"/>
    <property type="match status" value="2"/>
</dbReference>
<dbReference type="EMBL" id="DF933846">
    <property type="protein sequence ID" value="GAM43463.1"/>
    <property type="molecule type" value="Genomic_DNA"/>
</dbReference>
<keyword evidence="12" id="KW-1185">Reference proteome</keyword>
<dbReference type="InterPro" id="IPR036236">
    <property type="entry name" value="Znf_C2H2_sf"/>
</dbReference>
<dbReference type="PROSITE" id="PS50157">
    <property type="entry name" value="ZINC_FINGER_C2H2_2"/>
    <property type="match status" value="2"/>
</dbReference>
<evidence type="ECO:0000313" key="12">
    <source>
        <dbReference type="Proteomes" id="UP000053095"/>
    </source>
</evidence>
<dbReference type="PROSITE" id="PS50048">
    <property type="entry name" value="ZN2_CY6_FUNGAL_2"/>
    <property type="match status" value="1"/>
</dbReference>
<dbReference type="GO" id="GO:0000981">
    <property type="term" value="F:DNA-binding transcription factor activity, RNA polymerase II-specific"/>
    <property type="evidence" value="ECO:0007669"/>
    <property type="project" value="InterPro"/>
</dbReference>
<evidence type="ECO:0000256" key="7">
    <source>
        <dbReference type="PROSITE-ProRule" id="PRU00042"/>
    </source>
</evidence>
<feature type="domain" description="C2H2-type" evidence="10">
    <location>
        <begin position="44"/>
        <end position="71"/>
    </location>
</feature>
<keyword evidence="1" id="KW-0479">Metal-binding</keyword>
<proteinExistence type="predicted"/>
<dbReference type="AlphaFoldDB" id="A0A0B8N7D6"/>
<organism evidence="11 12">
    <name type="scientific">Talaromyces pinophilus</name>
    <name type="common">Penicillium pinophilum</name>
    <dbReference type="NCBI Taxonomy" id="128442"/>
    <lineage>
        <taxon>Eukaryota</taxon>
        <taxon>Fungi</taxon>
        <taxon>Dikarya</taxon>
        <taxon>Ascomycota</taxon>
        <taxon>Pezizomycotina</taxon>
        <taxon>Eurotiomycetes</taxon>
        <taxon>Eurotiomycetidae</taxon>
        <taxon>Eurotiales</taxon>
        <taxon>Trichocomaceae</taxon>
        <taxon>Talaromyces</taxon>
        <taxon>Talaromyces sect. Talaromyces</taxon>
    </lineage>
</organism>
<evidence type="ECO:0000259" key="9">
    <source>
        <dbReference type="PROSITE" id="PS50048"/>
    </source>
</evidence>
<evidence type="ECO:0000256" key="2">
    <source>
        <dbReference type="ARBA" id="ARBA00022833"/>
    </source>
</evidence>
<dbReference type="PROSITE" id="PS00463">
    <property type="entry name" value="ZN2_CY6_FUNGAL_1"/>
    <property type="match status" value="1"/>
</dbReference>
<keyword evidence="2" id="KW-0862">Zinc</keyword>
<dbReference type="InterPro" id="IPR013087">
    <property type="entry name" value="Znf_C2H2_type"/>
</dbReference>